<proteinExistence type="predicted"/>
<dbReference type="GO" id="GO:0006629">
    <property type="term" value="P:lipid metabolic process"/>
    <property type="evidence" value="ECO:0007669"/>
    <property type="project" value="UniProtKB-KW"/>
</dbReference>
<evidence type="ECO:0000256" key="6">
    <source>
        <dbReference type="ARBA" id="ARBA00023136"/>
    </source>
</evidence>
<dbReference type="CDD" id="cd23995">
    <property type="entry name" value="Seipin_BSCL2_like"/>
    <property type="match status" value="1"/>
</dbReference>
<accession>A0AAN6ZAT2</accession>
<keyword evidence="5" id="KW-0443">Lipid metabolism</keyword>
<dbReference type="Pfam" id="PF06775">
    <property type="entry name" value="Seipin"/>
    <property type="match status" value="1"/>
</dbReference>
<keyword evidence="6 8" id="KW-0472">Membrane</keyword>
<dbReference type="PANTHER" id="PTHR21212:SF0">
    <property type="entry name" value="SEIPIN"/>
    <property type="match status" value="1"/>
</dbReference>
<reference evidence="9" key="1">
    <citation type="journal article" date="2023" name="Mol. Phylogenet. Evol.">
        <title>Genome-scale phylogeny and comparative genomics of the fungal order Sordariales.</title>
        <authorList>
            <person name="Hensen N."/>
            <person name="Bonometti L."/>
            <person name="Westerberg I."/>
            <person name="Brannstrom I.O."/>
            <person name="Guillou S."/>
            <person name="Cros-Aarteil S."/>
            <person name="Calhoun S."/>
            <person name="Haridas S."/>
            <person name="Kuo A."/>
            <person name="Mondo S."/>
            <person name="Pangilinan J."/>
            <person name="Riley R."/>
            <person name="LaButti K."/>
            <person name="Andreopoulos B."/>
            <person name="Lipzen A."/>
            <person name="Chen C."/>
            <person name="Yan M."/>
            <person name="Daum C."/>
            <person name="Ng V."/>
            <person name="Clum A."/>
            <person name="Steindorff A."/>
            <person name="Ohm R.A."/>
            <person name="Martin F."/>
            <person name="Silar P."/>
            <person name="Natvig D.O."/>
            <person name="Lalanne C."/>
            <person name="Gautier V."/>
            <person name="Ament-Velasquez S.L."/>
            <person name="Kruys A."/>
            <person name="Hutchinson M.I."/>
            <person name="Powell A.J."/>
            <person name="Barry K."/>
            <person name="Miller A.N."/>
            <person name="Grigoriev I.V."/>
            <person name="Debuchy R."/>
            <person name="Gladieux P."/>
            <person name="Hiltunen Thoren M."/>
            <person name="Johannesson H."/>
        </authorList>
    </citation>
    <scope>NUCLEOTIDE SEQUENCE</scope>
    <source>
        <strain evidence="9">CBS 123565</strain>
    </source>
</reference>
<keyword evidence="3" id="KW-0256">Endoplasmic reticulum</keyword>
<dbReference type="EMBL" id="MU853429">
    <property type="protein sequence ID" value="KAK4130973.1"/>
    <property type="molecule type" value="Genomic_DNA"/>
</dbReference>
<feature type="region of interest" description="Disordered" evidence="7">
    <location>
        <begin position="1"/>
        <end position="21"/>
    </location>
</feature>
<evidence type="ECO:0000256" key="4">
    <source>
        <dbReference type="ARBA" id="ARBA00022989"/>
    </source>
</evidence>
<comment type="caution">
    <text evidence="9">The sequence shown here is derived from an EMBL/GenBank/DDBJ whole genome shotgun (WGS) entry which is preliminary data.</text>
</comment>
<protein>
    <recommendedName>
        <fullName evidence="11">Seipin</fullName>
    </recommendedName>
</protein>
<evidence type="ECO:0008006" key="11">
    <source>
        <dbReference type="Google" id="ProtNLM"/>
    </source>
</evidence>
<dbReference type="AlphaFoldDB" id="A0AAN6ZAT2"/>
<sequence length="444" mass="48340">MDNGNDNDNDNPNPNPRRRKRDAVGRLLGSIGNAIASRTAQKAVIGTTLGVIAAILLYIPAVVGYFYFYYNYLPDQVNTVPVHLQYGFGPNPFGIAALTPPAHLHQRQHYDITVALTLPRSPANLDRGNFMIALHLLHPATTLPPQDQLPYITPTRDPVSDPVSDPNNLAPSPDPAIQPTRFDLASYLATQAILHTSTRPALIPYTDPLASRAKRLLLLAYHILLPRAAGAVRLAVPMAEQLAFEQPPQPGSLLLEVQAGQDIQVYEASVTFTARLRGLRWFMYRWWGTAFVLFTGVFWAVEVVFMVEGALVGAWLSGLDWKGMLRVGGKGKGKGKGKTIKAEGDGEDETGSSSSENGEEIIKKEEDESEGSLQSPMAGASHRAESDEDDDDDDGEYDDDDLDSDTGRATRRAPEDSGVGTSYSGQASKHGARKRNVSGRRPSQ</sequence>
<feature type="compositionally biased region" description="Basic residues" evidence="7">
    <location>
        <begin position="329"/>
        <end position="339"/>
    </location>
</feature>
<keyword evidence="2 8" id="KW-0812">Transmembrane</keyword>
<feature type="region of interest" description="Disordered" evidence="7">
    <location>
        <begin position="329"/>
        <end position="444"/>
    </location>
</feature>
<feature type="transmembrane region" description="Helical" evidence="8">
    <location>
        <begin position="43"/>
        <end position="68"/>
    </location>
</feature>
<dbReference type="GO" id="GO:0140042">
    <property type="term" value="P:lipid droplet formation"/>
    <property type="evidence" value="ECO:0007669"/>
    <property type="project" value="UniProtKB-ARBA"/>
</dbReference>
<organism evidence="9 10">
    <name type="scientific">Trichocladium antarcticum</name>
    <dbReference type="NCBI Taxonomy" id="1450529"/>
    <lineage>
        <taxon>Eukaryota</taxon>
        <taxon>Fungi</taxon>
        <taxon>Dikarya</taxon>
        <taxon>Ascomycota</taxon>
        <taxon>Pezizomycotina</taxon>
        <taxon>Sordariomycetes</taxon>
        <taxon>Sordariomycetidae</taxon>
        <taxon>Sordariales</taxon>
        <taxon>Chaetomiaceae</taxon>
        <taxon>Trichocladium</taxon>
    </lineage>
</organism>
<name>A0AAN6ZAT2_9PEZI</name>
<evidence type="ECO:0000256" key="1">
    <source>
        <dbReference type="ARBA" id="ARBA00004477"/>
    </source>
</evidence>
<keyword evidence="10" id="KW-1185">Reference proteome</keyword>
<gene>
    <name evidence="9" type="ORF">BT67DRAFT_171410</name>
</gene>
<evidence type="ECO:0000256" key="3">
    <source>
        <dbReference type="ARBA" id="ARBA00022824"/>
    </source>
</evidence>
<comment type="subcellular location">
    <subcellularLocation>
        <location evidence="1">Endoplasmic reticulum membrane</location>
        <topology evidence="1">Multi-pass membrane protein</topology>
    </subcellularLocation>
</comment>
<dbReference type="InterPro" id="IPR009617">
    <property type="entry name" value="Seipin"/>
</dbReference>
<dbReference type="GO" id="GO:0005789">
    <property type="term" value="C:endoplasmic reticulum membrane"/>
    <property type="evidence" value="ECO:0007669"/>
    <property type="project" value="UniProtKB-SubCell"/>
</dbReference>
<dbReference type="Proteomes" id="UP001304895">
    <property type="component" value="Unassembled WGS sequence"/>
</dbReference>
<feature type="compositionally biased region" description="Basic and acidic residues" evidence="7">
    <location>
        <begin position="405"/>
        <end position="415"/>
    </location>
</feature>
<feature type="compositionally biased region" description="Acidic residues" evidence="7">
    <location>
        <begin position="386"/>
        <end position="404"/>
    </location>
</feature>
<evidence type="ECO:0000313" key="9">
    <source>
        <dbReference type="EMBL" id="KAK4130973.1"/>
    </source>
</evidence>
<feature type="transmembrane region" description="Helical" evidence="8">
    <location>
        <begin position="286"/>
        <end position="316"/>
    </location>
</feature>
<evidence type="ECO:0000256" key="5">
    <source>
        <dbReference type="ARBA" id="ARBA00023098"/>
    </source>
</evidence>
<feature type="compositionally biased region" description="Basic residues" evidence="7">
    <location>
        <begin position="430"/>
        <end position="444"/>
    </location>
</feature>
<keyword evidence="4 8" id="KW-1133">Transmembrane helix</keyword>
<evidence type="ECO:0000256" key="7">
    <source>
        <dbReference type="SAM" id="MobiDB-lite"/>
    </source>
</evidence>
<evidence type="ECO:0000313" key="10">
    <source>
        <dbReference type="Proteomes" id="UP001304895"/>
    </source>
</evidence>
<reference evidence="9" key="2">
    <citation type="submission" date="2023-05" db="EMBL/GenBank/DDBJ databases">
        <authorList>
            <consortium name="Lawrence Berkeley National Laboratory"/>
            <person name="Steindorff A."/>
            <person name="Hensen N."/>
            <person name="Bonometti L."/>
            <person name="Westerberg I."/>
            <person name="Brannstrom I.O."/>
            <person name="Guillou S."/>
            <person name="Cros-Aarteil S."/>
            <person name="Calhoun S."/>
            <person name="Haridas S."/>
            <person name="Kuo A."/>
            <person name="Mondo S."/>
            <person name="Pangilinan J."/>
            <person name="Riley R."/>
            <person name="Labutti K."/>
            <person name="Andreopoulos B."/>
            <person name="Lipzen A."/>
            <person name="Chen C."/>
            <person name="Yanf M."/>
            <person name="Daum C."/>
            <person name="Ng V."/>
            <person name="Clum A."/>
            <person name="Ohm R."/>
            <person name="Martin F."/>
            <person name="Silar P."/>
            <person name="Natvig D."/>
            <person name="Lalanne C."/>
            <person name="Gautier V."/>
            <person name="Ament-Velasquez S.L."/>
            <person name="Kruys A."/>
            <person name="Hutchinson M.I."/>
            <person name="Powell A.J."/>
            <person name="Barry K."/>
            <person name="Miller A.N."/>
            <person name="Grigoriev I.V."/>
            <person name="Debuchy R."/>
            <person name="Gladieux P."/>
            <person name="Thoren M.H."/>
            <person name="Johannesson H."/>
        </authorList>
    </citation>
    <scope>NUCLEOTIDE SEQUENCE</scope>
    <source>
        <strain evidence="9">CBS 123565</strain>
    </source>
</reference>
<evidence type="ECO:0000256" key="2">
    <source>
        <dbReference type="ARBA" id="ARBA00022692"/>
    </source>
</evidence>
<evidence type="ECO:0000256" key="8">
    <source>
        <dbReference type="SAM" id="Phobius"/>
    </source>
</evidence>
<dbReference type="PANTHER" id="PTHR21212">
    <property type="entry name" value="BERNARDINELLI-SEIP CONGENITAL LIPODYSTROPHY 2 HOMOLOG BSCL2 PROTEIN"/>
    <property type="match status" value="1"/>
</dbReference>